<feature type="transmembrane region" description="Helical" evidence="1">
    <location>
        <begin position="12"/>
        <end position="34"/>
    </location>
</feature>
<organism evidence="2 3">
    <name type="scientific">Malus baccata</name>
    <name type="common">Siberian crab apple</name>
    <name type="synonym">Pyrus baccata</name>
    <dbReference type="NCBI Taxonomy" id="106549"/>
    <lineage>
        <taxon>Eukaryota</taxon>
        <taxon>Viridiplantae</taxon>
        <taxon>Streptophyta</taxon>
        <taxon>Embryophyta</taxon>
        <taxon>Tracheophyta</taxon>
        <taxon>Spermatophyta</taxon>
        <taxon>Magnoliopsida</taxon>
        <taxon>eudicotyledons</taxon>
        <taxon>Gunneridae</taxon>
        <taxon>Pentapetalae</taxon>
        <taxon>rosids</taxon>
        <taxon>fabids</taxon>
        <taxon>Rosales</taxon>
        <taxon>Rosaceae</taxon>
        <taxon>Amygdaloideae</taxon>
        <taxon>Maleae</taxon>
        <taxon>Malus</taxon>
    </lineage>
</organism>
<proteinExistence type="predicted"/>
<feature type="transmembrane region" description="Helical" evidence="1">
    <location>
        <begin position="46"/>
        <end position="66"/>
    </location>
</feature>
<evidence type="ECO:0000313" key="2">
    <source>
        <dbReference type="EMBL" id="TQD68646.1"/>
    </source>
</evidence>
<gene>
    <name evidence="2" type="ORF">C1H46_045821</name>
</gene>
<evidence type="ECO:0000256" key="1">
    <source>
        <dbReference type="SAM" id="Phobius"/>
    </source>
</evidence>
<dbReference type="Proteomes" id="UP000315295">
    <property type="component" value="Unassembled WGS sequence"/>
</dbReference>
<evidence type="ECO:0000313" key="3">
    <source>
        <dbReference type="Proteomes" id="UP000315295"/>
    </source>
</evidence>
<keyword evidence="1" id="KW-1133">Transmembrane helix</keyword>
<accession>A0A540K2Z5</accession>
<sequence>MVSLDASSCAELAVAAVFILVKDDYLTFMILSLCKAQDCVLKFKLLASNSDLLVFPSFIFLFIRALTIF</sequence>
<dbReference type="EMBL" id="VIEB01013362">
    <property type="protein sequence ID" value="TQD68646.1"/>
    <property type="molecule type" value="Genomic_DNA"/>
</dbReference>
<dbReference type="AlphaFoldDB" id="A0A540K2Z5"/>
<reference evidence="2 3" key="1">
    <citation type="journal article" date="2019" name="G3 (Bethesda)">
        <title>Sequencing of a Wild Apple (Malus baccata) Genome Unravels the Differences Between Cultivated and Wild Apple Species Regarding Disease Resistance and Cold Tolerance.</title>
        <authorList>
            <person name="Chen X."/>
        </authorList>
    </citation>
    <scope>NUCLEOTIDE SEQUENCE [LARGE SCALE GENOMIC DNA]</scope>
    <source>
        <strain evidence="3">cv. Shandingzi</strain>
        <tissue evidence="2">Leaves</tissue>
    </source>
</reference>
<keyword evidence="1" id="KW-0812">Transmembrane</keyword>
<keyword evidence="3" id="KW-1185">Reference proteome</keyword>
<comment type="caution">
    <text evidence="2">The sequence shown here is derived from an EMBL/GenBank/DDBJ whole genome shotgun (WGS) entry which is preliminary data.</text>
</comment>
<name>A0A540K2Z5_MALBA</name>
<keyword evidence="1" id="KW-0472">Membrane</keyword>
<protein>
    <submittedName>
        <fullName evidence="2">Uncharacterized protein</fullName>
    </submittedName>
</protein>